<keyword evidence="2" id="KW-1185">Reference proteome</keyword>
<accession>A0ABW6AFJ6</accession>
<comment type="caution">
    <text evidence="1">The sequence shown here is derived from an EMBL/GenBank/DDBJ whole genome shotgun (WGS) entry which is preliminary data.</text>
</comment>
<proteinExistence type="predicted"/>
<organism evidence="1 2">
    <name type="scientific">Spirosoma flavum</name>
    <dbReference type="NCBI Taxonomy" id="2048557"/>
    <lineage>
        <taxon>Bacteria</taxon>
        <taxon>Pseudomonadati</taxon>
        <taxon>Bacteroidota</taxon>
        <taxon>Cytophagia</taxon>
        <taxon>Cytophagales</taxon>
        <taxon>Cytophagaceae</taxon>
        <taxon>Spirosoma</taxon>
    </lineage>
</organism>
<protein>
    <recommendedName>
        <fullName evidence="3">DUF4249 domain-containing protein</fullName>
    </recommendedName>
</protein>
<evidence type="ECO:0000313" key="2">
    <source>
        <dbReference type="Proteomes" id="UP001597512"/>
    </source>
</evidence>
<evidence type="ECO:0008006" key="3">
    <source>
        <dbReference type="Google" id="ProtNLM"/>
    </source>
</evidence>
<gene>
    <name evidence="1" type="ORF">ACFS25_03255</name>
</gene>
<dbReference type="EMBL" id="JBHUOM010000001">
    <property type="protein sequence ID" value="MFD2932779.1"/>
    <property type="molecule type" value="Genomic_DNA"/>
</dbReference>
<evidence type="ECO:0000313" key="1">
    <source>
        <dbReference type="EMBL" id="MFD2932779.1"/>
    </source>
</evidence>
<dbReference type="RefSeq" id="WP_381496966.1">
    <property type="nucleotide sequence ID" value="NZ_JBHUOM010000001.1"/>
</dbReference>
<dbReference type="Proteomes" id="UP001597512">
    <property type="component" value="Unassembled WGS sequence"/>
</dbReference>
<reference evidence="2" key="1">
    <citation type="journal article" date="2019" name="Int. J. Syst. Evol. Microbiol.">
        <title>The Global Catalogue of Microorganisms (GCM) 10K type strain sequencing project: providing services to taxonomists for standard genome sequencing and annotation.</title>
        <authorList>
            <consortium name="The Broad Institute Genomics Platform"/>
            <consortium name="The Broad Institute Genome Sequencing Center for Infectious Disease"/>
            <person name="Wu L."/>
            <person name="Ma J."/>
        </authorList>
    </citation>
    <scope>NUCLEOTIDE SEQUENCE [LARGE SCALE GENOMIC DNA]</scope>
    <source>
        <strain evidence="2">KCTC 52490</strain>
    </source>
</reference>
<name>A0ABW6AFJ6_9BACT</name>
<sequence>MTHCLHIILRILFFPLSLLFIRCGNSSLSSGVVVDPARLRINVIISRSTGDEGNTNESILAYIKDNKDQTVANQQILIKVNGKALRLTNGSSNYYGVYPHYQLTDTSTVINADSTYAITIVLTDGREYKVGKIQPQPDLTSMLFPVPVTHSRQQPLTLRWQAVEPHNWLINHWKSWQGETSATELKISKSNRVHDKWNTVQYERSSTQESDYLSTSIRSGNGSYTIPLSYLRGDTKPFNTVDILVDSEKRQKAASPFLSGSTISSRRTGRYRLALTN</sequence>